<feature type="transmembrane region" description="Helical" evidence="1">
    <location>
        <begin position="58"/>
        <end position="78"/>
    </location>
</feature>
<evidence type="ECO:0000256" key="1">
    <source>
        <dbReference type="SAM" id="Phobius"/>
    </source>
</evidence>
<sequence>MFALFSHLPNLTPWIWQISWVLPLNRNPPPLPKPQPSMTVPNPAPALPPGVNEKVDLLIAWGKGGVMVCGVAGLLYCAGQMVAGRRNRSSLAVDGAVGVPWTLAGFSLAATTASIAAVFLS</sequence>
<accession>A0A7W3QRA5</accession>
<keyword evidence="1" id="KW-1133">Transmembrane helix</keyword>
<gene>
    <name evidence="2" type="ORF">HNR61_008217</name>
</gene>
<dbReference type="RefSeq" id="WP_220510376.1">
    <property type="nucleotide sequence ID" value="NZ_BAAALP010000050.1"/>
</dbReference>
<feature type="transmembrane region" description="Helical" evidence="1">
    <location>
        <begin position="99"/>
        <end position="120"/>
    </location>
</feature>
<keyword evidence="1" id="KW-0812">Transmembrane</keyword>
<comment type="caution">
    <text evidence="2">The sequence shown here is derived from an EMBL/GenBank/DDBJ whole genome shotgun (WGS) entry which is preliminary data.</text>
</comment>
<dbReference type="AlphaFoldDB" id="A0A7W3QRA5"/>
<proteinExistence type="predicted"/>
<reference evidence="2 3" key="1">
    <citation type="submission" date="2020-08" db="EMBL/GenBank/DDBJ databases">
        <title>Genomic Encyclopedia of Type Strains, Phase IV (KMG-IV): sequencing the most valuable type-strain genomes for metagenomic binning, comparative biology and taxonomic classification.</title>
        <authorList>
            <person name="Goeker M."/>
        </authorList>
    </citation>
    <scope>NUCLEOTIDE SEQUENCE [LARGE SCALE GENOMIC DNA]</scope>
    <source>
        <strain evidence="2 3">DSM 44197</strain>
    </source>
</reference>
<keyword evidence="1" id="KW-0472">Membrane</keyword>
<organism evidence="2 3">
    <name type="scientific">Actinomadura namibiensis</name>
    <dbReference type="NCBI Taxonomy" id="182080"/>
    <lineage>
        <taxon>Bacteria</taxon>
        <taxon>Bacillati</taxon>
        <taxon>Actinomycetota</taxon>
        <taxon>Actinomycetes</taxon>
        <taxon>Streptosporangiales</taxon>
        <taxon>Thermomonosporaceae</taxon>
        <taxon>Actinomadura</taxon>
    </lineage>
</organism>
<evidence type="ECO:0000313" key="3">
    <source>
        <dbReference type="Proteomes" id="UP000572680"/>
    </source>
</evidence>
<name>A0A7W3QRA5_ACTNM</name>
<dbReference type="EMBL" id="JACJIA010000016">
    <property type="protein sequence ID" value="MBA8956534.1"/>
    <property type="molecule type" value="Genomic_DNA"/>
</dbReference>
<dbReference type="Proteomes" id="UP000572680">
    <property type="component" value="Unassembled WGS sequence"/>
</dbReference>
<keyword evidence="3" id="KW-1185">Reference proteome</keyword>
<protein>
    <submittedName>
        <fullName evidence="2">Uncharacterized protein</fullName>
    </submittedName>
</protein>
<evidence type="ECO:0000313" key="2">
    <source>
        <dbReference type="EMBL" id="MBA8956534.1"/>
    </source>
</evidence>